<accession>A0A1S1M1K7</accession>
<proteinExistence type="predicted"/>
<name>A0A1S1M1K7_MYCCH</name>
<keyword evidence="2" id="KW-0472">Membrane</keyword>
<protein>
    <submittedName>
        <fullName evidence="3">Uncharacterized protein</fullName>
    </submittedName>
</protein>
<feature type="transmembrane region" description="Helical" evidence="2">
    <location>
        <begin position="22"/>
        <end position="39"/>
    </location>
</feature>
<evidence type="ECO:0000313" key="4">
    <source>
        <dbReference type="EMBL" id="QDF70858.1"/>
    </source>
</evidence>
<evidence type="ECO:0000313" key="3">
    <source>
        <dbReference type="EMBL" id="OHU76577.1"/>
    </source>
</evidence>
<keyword evidence="2" id="KW-0812">Transmembrane</keyword>
<evidence type="ECO:0000256" key="2">
    <source>
        <dbReference type="SAM" id="Phobius"/>
    </source>
</evidence>
<dbReference type="AlphaFoldDB" id="A0A1S1M1K7"/>
<dbReference type="EMBL" id="MLIS01000002">
    <property type="protein sequence ID" value="OHU76577.1"/>
    <property type="molecule type" value="Genomic_DNA"/>
</dbReference>
<reference evidence="3 5" key="1">
    <citation type="submission" date="2016-10" db="EMBL/GenBank/DDBJ databases">
        <title>Evaluation of Human, Veterinary and Environmental Mycobacterium chelonae Isolates by Core Genome Phylogenomic Analysis, Targeted Gene Comparison, and Anti-microbial Susceptibility Patterns: A Tale of Mistaken Identities.</title>
        <authorList>
            <person name="Fogelson S.B."/>
            <person name="Camus A.C."/>
            <person name="Lorenz W."/>
            <person name="Vasireddy R."/>
            <person name="Vasireddy S."/>
            <person name="Smith T."/>
            <person name="Brown-Elliott B.A."/>
            <person name="Wallace R.J.Jr."/>
            <person name="Hasan N.A."/>
            <person name="Reischl U."/>
            <person name="Sanchez S."/>
        </authorList>
    </citation>
    <scope>NUCLEOTIDE SEQUENCE [LARGE SCALE GENOMIC DNA]</scope>
    <source>
        <strain evidence="3 5">15518</strain>
    </source>
</reference>
<evidence type="ECO:0000256" key="1">
    <source>
        <dbReference type="SAM" id="MobiDB-lite"/>
    </source>
</evidence>
<feature type="region of interest" description="Disordered" evidence="1">
    <location>
        <begin position="64"/>
        <end position="88"/>
    </location>
</feature>
<reference evidence="4 6" key="2">
    <citation type="submission" date="2019-06" db="EMBL/GenBank/DDBJ databases">
        <title>Whole geneome sequnce of Mycobacteroides chelonae M77 isolated from bovine milk from Meghalaya, India.</title>
        <authorList>
            <person name="Vise E."/>
            <person name="Das S."/>
            <person name="Garg A."/>
            <person name="Ghatak S."/>
            <person name="Shakuntala I."/>
            <person name="Milton A.A.P."/>
            <person name="Karam A."/>
            <person name="Sanjukta R."/>
            <person name="Puro K."/>
            <person name="Sen A."/>
        </authorList>
    </citation>
    <scope>NUCLEOTIDE SEQUENCE [LARGE SCALE GENOMIC DNA]</scope>
    <source>
        <strain evidence="4 6">M77</strain>
    </source>
</reference>
<organism evidence="3 5">
    <name type="scientific">Mycobacteroides chelonae</name>
    <name type="common">Mycobacterium chelonae</name>
    <dbReference type="NCBI Taxonomy" id="1774"/>
    <lineage>
        <taxon>Bacteria</taxon>
        <taxon>Bacillati</taxon>
        <taxon>Actinomycetota</taxon>
        <taxon>Actinomycetes</taxon>
        <taxon>Mycobacteriales</taxon>
        <taxon>Mycobacteriaceae</taxon>
        <taxon>Mycobacteroides</taxon>
    </lineage>
</organism>
<evidence type="ECO:0000313" key="5">
    <source>
        <dbReference type="Proteomes" id="UP000179441"/>
    </source>
</evidence>
<evidence type="ECO:0000313" key="6">
    <source>
        <dbReference type="Proteomes" id="UP000317728"/>
    </source>
</evidence>
<sequence length="88" mass="9884">MELAHDIVCLDAVFTGQEADTAAIFLLALVIQPVQPILLTQRRARRIQRVTLGFSFVERTRPDQRSAWSRPGRRRFPGLLGSVKPSLA</sequence>
<dbReference type="Proteomes" id="UP000179441">
    <property type="component" value="Unassembled WGS sequence"/>
</dbReference>
<keyword evidence="5" id="KW-1185">Reference proteome</keyword>
<gene>
    <name evidence="3" type="ORF">BKG84_20510</name>
    <name evidence="4" type="ORF">FJK96_12325</name>
</gene>
<dbReference type="EMBL" id="CP041150">
    <property type="protein sequence ID" value="QDF70858.1"/>
    <property type="molecule type" value="Genomic_DNA"/>
</dbReference>
<keyword evidence="2" id="KW-1133">Transmembrane helix</keyword>
<dbReference type="Proteomes" id="UP000317728">
    <property type="component" value="Chromosome"/>
</dbReference>